<organism evidence="1 2">
    <name type="scientific">Burkholderia sola</name>
    <dbReference type="NCBI Taxonomy" id="2843302"/>
    <lineage>
        <taxon>Bacteria</taxon>
        <taxon>Pseudomonadati</taxon>
        <taxon>Pseudomonadota</taxon>
        <taxon>Betaproteobacteria</taxon>
        <taxon>Burkholderiales</taxon>
        <taxon>Burkholderiaceae</taxon>
        <taxon>Burkholderia</taxon>
        <taxon>Burkholderia cepacia complex</taxon>
    </lineage>
</organism>
<sequence length="66" mass="7299">MSFATSVLLPLYAQHDFPLERRRAKHTDIGQCAVEVGSLARLPQRTGHECIASIPSFHAEAGPRRT</sequence>
<reference evidence="1 2" key="1">
    <citation type="submission" date="2024-06" db="EMBL/GenBank/DDBJ databases">
        <title>Burkholderia sola in Mexico.</title>
        <authorList>
            <person name="Estrada P."/>
        </authorList>
    </citation>
    <scope>NUCLEOTIDE SEQUENCE [LARGE SCALE GENOMIC DNA]</scope>
    <source>
        <strain evidence="1 2">CpTa8-5</strain>
    </source>
</reference>
<comment type="caution">
    <text evidence="1">The sequence shown here is derived from an EMBL/GenBank/DDBJ whole genome shotgun (WGS) entry which is preliminary data.</text>
</comment>
<dbReference type="RefSeq" id="WP_209929279.1">
    <property type="nucleotide sequence ID" value="NZ_JBEWCH010000045.1"/>
</dbReference>
<keyword evidence="2" id="KW-1185">Reference proteome</keyword>
<protein>
    <submittedName>
        <fullName evidence="1">Uncharacterized protein</fullName>
    </submittedName>
</protein>
<evidence type="ECO:0000313" key="1">
    <source>
        <dbReference type="EMBL" id="MET1479138.1"/>
    </source>
</evidence>
<name>A0ABV2CJ39_9BURK</name>
<evidence type="ECO:0000313" key="2">
    <source>
        <dbReference type="Proteomes" id="UP001548587"/>
    </source>
</evidence>
<proteinExistence type="predicted"/>
<gene>
    <name evidence="1" type="ORF">ABXL37_33320</name>
</gene>
<dbReference type="Proteomes" id="UP001548587">
    <property type="component" value="Unassembled WGS sequence"/>
</dbReference>
<accession>A0ABV2CJ39</accession>
<dbReference type="EMBL" id="JBEWCH010000045">
    <property type="protein sequence ID" value="MET1479138.1"/>
    <property type="molecule type" value="Genomic_DNA"/>
</dbReference>